<dbReference type="OrthoDB" id="657299at2"/>
<evidence type="ECO:0000313" key="5">
    <source>
        <dbReference type="Proteomes" id="UP000000852"/>
    </source>
</evidence>
<sequence>MMKRLTLMIVLAFTGILSSNAQNTSTGSFRKFRIGLGLEGALPGKGLKDGYSIGAGLTLRAQYNVTPEIGITLASGAIAFIPKDIKNSDAKAALDIPVKLGGKYMITPVFYAMGEIGLSSLRVFYTDAEDKIQSTKGSSSFTYAPGVGLQLGGFDIGIRYEAFENAGFFGTRIGFNF</sequence>
<evidence type="ECO:0000256" key="1">
    <source>
        <dbReference type="ARBA" id="ARBA00022729"/>
    </source>
</evidence>
<dbReference type="Pfam" id="PF13505">
    <property type="entry name" value="OMP_b-brl"/>
    <property type="match status" value="1"/>
</dbReference>
<name>C6Y375_PEDHD</name>
<feature type="domain" description="Outer membrane protein beta-barrel" evidence="3">
    <location>
        <begin position="10"/>
        <end position="153"/>
    </location>
</feature>
<keyword evidence="5" id="KW-1185">Reference proteome</keyword>
<dbReference type="HOGENOM" id="CLU_1516518_0_0_10"/>
<organism evidence="4 5">
    <name type="scientific">Pedobacter heparinus (strain ATCC 13125 / DSM 2366 / CIP 104194 / JCM 7457 / NBRC 12017 / NCIMB 9290 / NRRL B-14731 / HIM 762-3)</name>
    <dbReference type="NCBI Taxonomy" id="485917"/>
    <lineage>
        <taxon>Bacteria</taxon>
        <taxon>Pseudomonadati</taxon>
        <taxon>Bacteroidota</taxon>
        <taxon>Sphingobacteriia</taxon>
        <taxon>Sphingobacteriales</taxon>
        <taxon>Sphingobacteriaceae</taxon>
        <taxon>Pedobacter</taxon>
    </lineage>
</organism>
<feature type="signal peptide" evidence="2">
    <location>
        <begin position="1"/>
        <end position="21"/>
    </location>
</feature>
<dbReference type="Proteomes" id="UP000000852">
    <property type="component" value="Chromosome"/>
</dbReference>
<evidence type="ECO:0000259" key="3">
    <source>
        <dbReference type="Pfam" id="PF13505"/>
    </source>
</evidence>
<evidence type="ECO:0000256" key="2">
    <source>
        <dbReference type="SAM" id="SignalP"/>
    </source>
</evidence>
<accession>C6Y375</accession>
<reference evidence="4 5" key="1">
    <citation type="journal article" date="2009" name="Stand. Genomic Sci.">
        <title>Complete genome sequence of Pedobacter heparinus type strain (HIM 762-3).</title>
        <authorList>
            <person name="Han C."/>
            <person name="Spring S."/>
            <person name="Lapidus A."/>
            <person name="Del Rio T.G."/>
            <person name="Tice H."/>
            <person name="Copeland A."/>
            <person name="Cheng J.F."/>
            <person name="Lucas S."/>
            <person name="Chen F."/>
            <person name="Nolan M."/>
            <person name="Bruce D."/>
            <person name="Goodwin L."/>
            <person name="Pitluck S."/>
            <person name="Ivanova N."/>
            <person name="Mavromatis K."/>
            <person name="Mikhailova N."/>
            <person name="Pati A."/>
            <person name="Chen A."/>
            <person name="Palaniappan K."/>
            <person name="Land M."/>
            <person name="Hauser L."/>
            <person name="Chang Y.J."/>
            <person name="Jeffries C.C."/>
            <person name="Saunders E."/>
            <person name="Chertkov O."/>
            <person name="Brettin T."/>
            <person name="Goker M."/>
            <person name="Rohde M."/>
            <person name="Bristow J."/>
            <person name="Eisen J.A."/>
            <person name="Markowitz V."/>
            <person name="Hugenholtz P."/>
            <person name="Kyrpides N.C."/>
            <person name="Klenk H.P."/>
            <person name="Detter J.C."/>
        </authorList>
    </citation>
    <scope>NUCLEOTIDE SEQUENCE [LARGE SCALE GENOMIC DNA]</scope>
    <source>
        <strain evidence="5">ATCC 13125 / DSM 2366 / CIP 104194 / JCM 7457 / NBRC 12017 / NCIMB 9290 / NRRL B-14731 / HIM 762-3</strain>
    </source>
</reference>
<protein>
    <recommendedName>
        <fullName evidence="3">Outer membrane protein beta-barrel domain-containing protein</fullName>
    </recommendedName>
</protein>
<dbReference type="RefSeq" id="WP_015808909.1">
    <property type="nucleotide sequence ID" value="NC_013061.1"/>
</dbReference>
<keyword evidence="1 2" id="KW-0732">Signal</keyword>
<dbReference type="STRING" id="485917.Phep_3103"/>
<feature type="chain" id="PRO_5002973624" description="Outer membrane protein beta-barrel domain-containing protein" evidence="2">
    <location>
        <begin position="22"/>
        <end position="177"/>
    </location>
</feature>
<proteinExistence type="predicted"/>
<dbReference type="EMBL" id="CP001681">
    <property type="protein sequence ID" value="ACU05300.1"/>
    <property type="molecule type" value="Genomic_DNA"/>
</dbReference>
<dbReference type="KEGG" id="phe:Phep_3103"/>
<dbReference type="InterPro" id="IPR027385">
    <property type="entry name" value="Beta-barrel_OMP"/>
</dbReference>
<dbReference type="AlphaFoldDB" id="C6Y375"/>
<gene>
    <name evidence="4" type="ordered locus">Phep_3103</name>
</gene>
<evidence type="ECO:0000313" key="4">
    <source>
        <dbReference type="EMBL" id="ACU05300.1"/>
    </source>
</evidence>